<dbReference type="Gene3D" id="3.40.630.10">
    <property type="entry name" value="Zn peptidases"/>
    <property type="match status" value="1"/>
</dbReference>
<dbReference type="AlphaFoldDB" id="A0AAV2E6S3"/>
<dbReference type="SUPFAM" id="SSF53187">
    <property type="entry name" value="Zn-dependent exopeptidases"/>
    <property type="match status" value="1"/>
</dbReference>
<proteinExistence type="predicted"/>
<dbReference type="InterPro" id="IPR017439">
    <property type="entry name" value="Amidohydrolase"/>
</dbReference>
<reference evidence="2 3" key="1">
    <citation type="submission" date="2024-04" db="EMBL/GenBank/DDBJ databases">
        <authorList>
            <person name="Fracassetti M."/>
        </authorList>
    </citation>
    <scope>NUCLEOTIDE SEQUENCE [LARGE SCALE GENOMIC DNA]</scope>
</reference>
<keyword evidence="1" id="KW-0732">Signal</keyword>
<feature type="signal peptide" evidence="1">
    <location>
        <begin position="1"/>
        <end position="19"/>
    </location>
</feature>
<keyword evidence="3" id="KW-1185">Reference proteome</keyword>
<evidence type="ECO:0000313" key="3">
    <source>
        <dbReference type="Proteomes" id="UP001497516"/>
    </source>
</evidence>
<name>A0AAV2E6S3_9ROSI</name>
<evidence type="ECO:0000313" key="2">
    <source>
        <dbReference type="EMBL" id="CAL1381524.1"/>
    </source>
</evidence>
<dbReference type="GO" id="GO:0005783">
    <property type="term" value="C:endoplasmic reticulum"/>
    <property type="evidence" value="ECO:0007669"/>
    <property type="project" value="TreeGrafter"/>
</dbReference>
<gene>
    <name evidence="2" type="ORF">LTRI10_LOCUS22900</name>
</gene>
<dbReference type="Proteomes" id="UP001497516">
    <property type="component" value="Chromosome 4"/>
</dbReference>
<protein>
    <submittedName>
        <fullName evidence="2">Uncharacterized protein</fullName>
    </submittedName>
</protein>
<dbReference type="PANTHER" id="PTHR11014">
    <property type="entry name" value="PEPTIDASE M20 FAMILY MEMBER"/>
    <property type="match status" value="1"/>
</dbReference>
<dbReference type="PANTHER" id="PTHR11014:SF63">
    <property type="entry name" value="METALLOPEPTIDASE, PUTATIVE (AFU_ORTHOLOGUE AFUA_6G09600)-RELATED"/>
    <property type="match status" value="1"/>
</dbReference>
<feature type="chain" id="PRO_5043527951" evidence="1">
    <location>
        <begin position="20"/>
        <end position="161"/>
    </location>
</feature>
<dbReference type="GO" id="GO:0010179">
    <property type="term" value="F:IAA-Ala conjugate hydrolase activity"/>
    <property type="evidence" value="ECO:0007669"/>
    <property type="project" value="TreeGrafter"/>
</dbReference>
<dbReference type="EMBL" id="OZ034817">
    <property type="protein sequence ID" value="CAL1381524.1"/>
    <property type="molecule type" value="Genomic_DNA"/>
</dbReference>
<accession>A0AAV2E6S3</accession>
<dbReference type="GO" id="GO:0009850">
    <property type="term" value="P:auxin metabolic process"/>
    <property type="evidence" value="ECO:0007669"/>
    <property type="project" value="TreeGrafter"/>
</dbReference>
<evidence type="ECO:0000256" key="1">
    <source>
        <dbReference type="SAM" id="SignalP"/>
    </source>
</evidence>
<organism evidence="2 3">
    <name type="scientific">Linum trigynum</name>
    <dbReference type="NCBI Taxonomy" id="586398"/>
    <lineage>
        <taxon>Eukaryota</taxon>
        <taxon>Viridiplantae</taxon>
        <taxon>Streptophyta</taxon>
        <taxon>Embryophyta</taxon>
        <taxon>Tracheophyta</taxon>
        <taxon>Spermatophyta</taxon>
        <taxon>Magnoliopsida</taxon>
        <taxon>eudicotyledons</taxon>
        <taxon>Gunneridae</taxon>
        <taxon>Pentapetalae</taxon>
        <taxon>rosids</taxon>
        <taxon>fabids</taxon>
        <taxon>Malpighiales</taxon>
        <taxon>Linaceae</taxon>
        <taxon>Linum</taxon>
    </lineage>
</organism>
<sequence length="161" mass="18533">MAWLVTLMMVLCTCHFATAAAAENRPSQPGLTSLTKELLQMAREPEFLGWLRSIRRRIHEDPELAFQEFNTSQLVAETGVVGSVGSGSQPWFGLRANMDAVPFRFVKSNDGGVPASTRILIRYDNHLGIEEVDLRGVGRGRRTRRIRRRRRRRRRRRDERC</sequence>